<accession>A0A1B0CUY3</accession>
<evidence type="ECO:0000313" key="2">
    <source>
        <dbReference type="Proteomes" id="UP000092461"/>
    </source>
</evidence>
<sequence>MDHHEDPFLRVLIQDWGCSILLETLYGYLNKDNRKILIDKIISYAKQEKLDLTCKVMSSIAKAIVQETYFSTKSRERPFYSGQLYHRYHNSRRQKSRPEKPVCVNDEDIGRDELTDLNDIKEFLSLCTENEITSDVIEKWNACWDLRNQERMRITADQNRMIEEWPLYTHNDSRTLIELDFKQIQPENDFDVKWNEFMCSDSLLEYYGCNIKDRYYKKRFRDLQNETNREIREMWMILLLHAILPPKTPAKRNSNGVITTTKASISDSLRRMVILTEADDEFINLDPQTVNNIFHPLIVCFKGEFILYVTANHSISFGTFKEALEVSFKTQFVLNNCQYHKQCETNLSRQDAHEIAEEVNKLTKVIACGMRDMTQNDNKEFEIITNMLNEPFKDRNSEFQLIKHLKKNELNSKLEMIFPLMFFRKKFYKSNEKCFNCLVDVINDLQTQGVSINVNGENIKVYFVLAFIIGDHLELNKALGFTSSFINNRYCRLCRKEKKEMKIDNEEDSNKLRTKENYNSDLLLNDAKKTGIVENSIFNKIQFFHVTDNVISDPMHDLYEGILTTLNHLKASYNYNRDDHPSTTEITKSHLTNRRLKMSASESQTFIKYFEKMMVNHVPINDPFMDVISLLQKICDISDRFHITENEVAELDILIKKFLKKYQEVYGESLKPKFHFLTHYISIMKTSGAIKNLSCLRFEAKHKEYKTYCKSMTSRKNISKSLAMKSSLQMAQFIHNMK</sequence>
<dbReference type="AlphaFoldDB" id="A0A1B0CUY3"/>
<keyword evidence="2" id="KW-1185">Reference proteome</keyword>
<organism evidence="1 2">
    <name type="scientific">Lutzomyia longipalpis</name>
    <name type="common">Sand fly</name>
    <dbReference type="NCBI Taxonomy" id="7200"/>
    <lineage>
        <taxon>Eukaryota</taxon>
        <taxon>Metazoa</taxon>
        <taxon>Ecdysozoa</taxon>
        <taxon>Arthropoda</taxon>
        <taxon>Hexapoda</taxon>
        <taxon>Insecta</taxon>
        <taxon>Pterygota</taxon>
        <taxon>Neoptera</taxon>
        <taxon>Endopterygota</taxon>
        <taxon>Diptera</taxon>
        <taxon>Nematocera</taxon>
        <taxon>Psychodoidea</taxon>
        <taxon>Psychodidae</taxon>
        <taxon>Lutzomyia</taxon>
        <taxon>Lutzomyia</taxon>
    </lineage>
</organism>
<protein>
    <submittedName>
        <fullName evidence="1">Uncharacterized protein</fullName>
    </submittedName>
</protein>
<dbReference type="EMBL" id="AJWK01029836">
    <property type="status" value="NOT_ANNOTATED_CDS"/>
    <property type="molecule type" value="Genomic_DNA"/>
</dbReference>
<dbReference type="VEuPathDB" id="VectorBase:LLOJ008768"/>
<reference evidence="1" key="1">
    <citation type="submission" date="2020-05" db="UniProtKB">
        <authorList>
            <consortium name="EnsemblMetazoa"/>
        </authorList>
    </citation>
    <scope>IDENTIFICATION</scope>
    <source>
        <strain evidence="1">Jacobina</strain>
    </source>
</reference>
<dbReference type="EnsemblMetazoa" id="LLOJ008768-RA">
    <property type="protein sequence ID" value="LLOJ008768-PA"/>
    <property type="gene ID" value="LLOJ008768"/>
</dbReference>
<evidence type="ECO:0000313" key="1">
    <source>
        <dbReference type="EnsemblMetazoa" id="LLOJ008768-PA"/>
    </source>
</evidence>
<dbReference type="Proteomes" id="UP000092461">
    <property type="component" value="Unassembled WGS sequence"/>
</dbReference>
<name>A0A1B0CUY3_LUTLO</name>
<dbReference type="PANTHER" id="PTHR31912:SF36">
    <property type="entry name" value="C2H2-TYPE DOMAIN-CONTAINING PROTEIN"/>
    <property type="match status" value="1"/>
</dbReference>
<dbReference type="PANTHER" id="PTHR31912">
    <property type="entry name" value="IP13529P"/>
    <property type="match status" value="1"/>
</dbReference>
<proteinExistence type="predicted"/>